<name>A0A0S4KNR9_9BACT</name>
<keyword evidence="2" id="KW-1185">Reference proteome</keyword>
<accession>A0A0S4KNR9</accession>
<dbReference type="Proteomes" id="UP000066284">
    <property type="component" value="Chromosome 1"/>
</dbReference>
<dbReference type="EMBL" id="LN885086">
    <property type="protein sequence ID" value="CUQ66099.1"/>
    <property type="molecule type" value="Genomic_DNA"/>
</dbReference>
<organism evidence="1 2">
    <name type="scientific">Candidatus Nitrospira inopinata</name>
    <dbReference type="NCBI Taxonomy" id="1715989"/>
    <lineage>
        <taxon>Bacteria</taxon>
        <taxon>Pseudomonadati</taxon>
        <taxon>Nitrospirota</taxon>
        <taxon>Nitrospiria</taxon>
        <taxon>Nitrospirales</taxon>
        <taxon>Nitrospiraceae</taxon>
        <taxon>Nitrospira</taxon>
    </lineage>
</organism>
<sequence>MFKTVRSWFHHKSGAKVRSRVGSTAMLALLALLVGCADGVKLVQEQENGGVVVYPFKEGQGPLLSSFRTEALAVIRRKCGERSYDILREGEAKGRARVVSPIEGQEEVIHERRWGIQFQCR</sequence>
<protein>
    <submittedName>
        <fullName evidence="1">Uncharacterized protein</fullName>
    </submittedName>
</protein>
<gene>
    <name evidence="1" type="ORF">NITINOP_1124</name>
</gene>
<dbReference type="KEGG" id="nio:NITINOP_1124"/>
<evidence type="ECO:0000313" key="1">
    <source>
        <dbReference type="EMBL" id="CUQ66099.1"/>
    </source>
</evidence>
<evidence type="ECO:0000313" key="2">
    <source>
        <dbReference type="Proteomes" id="UP000066284"/>
    </source>
</evidence>
<dbReference type="AlphaFoldDB" id="A0A0S4KNR9"/>
<proteinExistence type="predicted"/>
<reference evidence="2" key="1">
    <citation type="submission" date="2015-09" db="EMBL/GenBank/DDBJ databases">
        <authorList>
            <person name="Daims H."/>
        </authorList>
    </citation>
    <scope>NUCLEOTIDE SEQUENCE [LARGE SCALE GENOMIC DNA]</scope>
</reference>